<dbReference type="Gene3D" id="3.80.10.10">
    <property type="entry name" value="Ribonuclease Inhibitor"/>
    <property type="match status" value="1"/>
</dbReference>
<evidence type="ECO:0000259" key="1">
    <source>
        <dbReference type="PROSITE" id="PS50181"/>
    </source>
</evidence>
<protein>
    <recommendedName>
        <fullName evidence="1">F-box domain-containing protein</fullName>
    </recommendedName>
</protein>
<dbReference type="SUPFAM" id="SSF52047">
    <property type="entry name" value="RNI-like"/>
    <property type="match status" value="1"/>
</dbReference>
<dbReference type="Gramene" id="Psat06G0068000-T1">
    <property type="protein sequence ID" value="KAI5393643.1"/>
    <property type="gene ID" value="KIW84_060680"/>
</dbReference>
<feature type="domain" description="F-box" evidence="1">
    <location>
        <begin position="13"/>
        <end position="61"/>
    </location>
</feature>
<gene>
    <name evidence="2" type="ORF">KIW84_060680</name>
</gene>
<dbReference type="Pfam" id="PF00646">
    <property type="entry name" value="F-box"/>
    <property type="match status" value="1"/>
</dbReference>
<dbReference type="InterPro" id="IPR036047">
    <property type="entry name" value="F-box-like_dom_sf"/>
</dbReference>
<dbReference type="SUPFAM" id="SSF81383">
    <property type="entry name" value="F-box domain"/>
    <property type="match status" value="1"/>
</dbReference>
<comment type="caution">
    <text evidence="2">The sequence shown here is derived from an EMBL/GenBank/DDBJ whole genome shotgun (WGS) entry which is preliminary data.</text>
</comment>
<dbReference type="Pfam" id="PF24758">
    <property type="entry name" value="LRR_At5g56370"/>
    <property type="match status" value="1"/>
</dbReference>
<dbReference type="PANTHER" id="PTHR31639">
    <property type="entry name" value="F-BOX PROTEIN-LIKE"/>
    <property type="match status" value="1"/>
</dbReference>
<dbReference type="InterPro" id="IPR001810">
    <property type="entry name" value="F-box_dom"/>
</dbReference>
<proteinExistence type="predicted"/>
<dbReference type="InterPro" id="IPR032675">
    <property type="entry name" value="LRR_dom_sf"/>
</dbReference>
<keyword evidence="3" id="KW-1185">Reference proteome</keyword>
<dbReference type="EMBL" id="JAMSHJ010000006">
    <property type="protein sequence ID" value="KAI5393643.1"/>
    <property type="molecule type" value="Genomic_DNA"/>
</dbReference>
<dbReference type="Proteomes" id="UP001058974">
    <property type="component" value="Chromosome 6"/>
</dbReference>
<name>A0A9D4W0A4_PEA</name>
<organism evidence="2 3">
    <name type="scientific">Pisum sativum</name>
    <name type="common">Garden pea</name>
    <name type="synonym">Lathyrus oleraceus</name>
    <dbReference type="NCBI Taxonomy" id="3888"/>
    <lineage>
        <taxon>Eukaryota</taxon>
        <taxon>Viridiplantae</taxon>
        <taxon>Streptophyta</taxon>
        <taxon>Embryophyta</taxon>
        <taxon>Tracheophyta</taxon>
        <taxon>Spermatophyta</taxon>
        <taxon>Magnoliopsida</taxon>
        <taxon>eudicotyledons</taxon>
        <taxon>Gunneridae</taxon>
        <taxon>Pentapetalae</taxon>
        <taxon>rosids</taxon>
        <taxon>fabids</taxon>
        <taxon>Fabales</taxon>
        <taxon>Fabaceae</taxon>
        <taxon>Papilionoideae</taxon>
        <taxon>50 kb inversion clade</taxon>
        <taxon>NPAAA clade</taxon>
        <taxon>Hologalegina</taxon>
        <taxon>IRL clade</taxon>
        <taxon>Fabeae</taxon>
        <taxon>Lathyrus</taxon>
    </lineage>
</organism>
<dbReference type="PROSITE" id="PS50181">
    <property type="entry name" value="FBOX"/>
    <property type="match status" value="1"/>
</dbReference>
<dbReference type="PANTHER" id="PTHR31639:SF93">
    <property type="entry name" value="F-BOX_FBD_LRR PROTEIN"/>
    <property type="match status" value="1"/>
</dbReference>
<dbReference type="InterPro" id="IPR055411">
    <property type="entry name" value="LRR_FXL15/At3g58940/PEG3-like"/>
</dbReference>
<evidence type="ECO:0000313" key="3">
    <source>
        <dbReference type="Proteomes" id="UP001058974"/>
    </source>
</evidence>
<sequence length="471" mass="53980">MGRKQAKSTVAKPDRITLLPGHVIDHILCYLPIKEAVRTSVLSSKWRNKWYTLPNLVFSNAALQDRMVFESKFIKMVDHVLLLHSGSINMFKLSDSGHDIFSVNVATDIDRWILYLIGKSIKELVLEVLMDEFYKIPWCLFSCQSLHRLKLYSCWLNPPTTFEGFKNLRSLDLDQISMTQDAFENLISSCPLLEHLRLADVIGVSQVNIHAPNLKVFDIYDQFEDIRFVDTLQLTTVAINLSLYLNSETYQNRLHGCSSNLLKFFDGLPHIQSLEIHQDFLKYLAAGVVPVNLPTPCINLSYLSLTIKLNDLTEVSAALCLLRSSPNLRTLEIFARIKEHTVLSTPTSYCWEDIFSRPTTPIKARHVTMDGISATKLELDFIRFLLLYLPVLETMHVKAGANVTLELTKTLNQFKRASGEAKVIWEDDMSSSVVDPIYDEERSNNEEVEVSPIMEKRQSKKPRWMKDYVCK</sequence>
<reference evidence="2 3" key="1">
    <citation type="journal article" date="2022" name="Nat. Genet.">
        <title>Improved pea reference genome and pan-genome highlight genomic features and evolutionary characteristics.</title>
        <authorList>
            <person name="Yang T."/>
            <person name="Liu R."/>
            <person name="Luo Y."/>
            <person name="Hu S."/>
            <person name="Wang D."/>
            <person name="Wang C."/>
            <person name="Pandey M.K."/>
            <person name="Ge S."/>
            <person name="Xu Q."/>
            <person name="Li N."/>
            <person name="Li G."/>
            <person name="Huang Y."/>
            <person name="Saxena R.K."/>
            <person name="Ji Y."/>
            <person name="Li M."/>
            <person name="Yan X."/>
            <person name="He Y."/>
            <person name="Liu Y."/>
            <person name="Wang X."/>
            <person name="Xiang C."/>
            <person name="Varshney R.K."/>
            <person name="Ding H."/>
            <person name="Gao S."/>
            <person name="Zong X."/>
        </authorList>
    </citation>
    <scope>NUCLEOTIDE SEQUENCE [LARGE SCALE GENOMIC DNA]</scope>
    <source>
        <strain evidence="2 3">cv. Zhongwan 6</strain>
    </source>
</reference>
<evidence type="ECO:0000313" key="2">
    <source>
        <dbReference type="EMBL" id="KAI5393643.1"/>
    </source>
</evidence>
<dbReference type="AlphaFoldDB" id="A0A9D4W0A4"/>
<accession>A0A9D4W0A4</accession>